<accession>A0ABQ7J4Q0</accession>
<dbReference type="SUPFAM" id="SSF55315">
    <property type="entry name" value="L30e-like"/>
    <property type="match status" value="1"/>
</dbReference>
<dbReference type="PRINTS" id="PR00881">
    <property type="entry name" value="L7ARS6FAMILY"/>
</dbReference>
<evidence type="ECO:0000256" key="2">
    <source>
        <dbReference type="ARBA" id="ARBA00023274"/>
    </source>
</evidence>
<dbReference type="InterPro" id="IPR050257">
    <property type="entry name" value="eL8/uL1-like"/>
</dbReference>
<evidence type="ECO:0000256" key="1">
    <source>
        <dbReference type="ARBA" id="ARBA00007337"/>
    </source>
</evidence>
<protein>
    <submittedName>
        <fullName evidence="4">60S ribosomal protein L7a</fullName>
    </submittedName>
</protein>
<dbReference type="Pfam" id="PF01248">
    <property type="entry name" value="Ribosomal_L7Ae"/>
    <property type="match status" value="1"/>
</dbReference>
<keyword evidence="4" id="KW-0689">Ribosomal protein</keyword>
<reference evidence="4 5" key="1">
    <citation type="journal article" date="2020" name="bioRxiv">
        <title>Metabolic contributions of an alphaproteobacterial endosymbiont in the apicomplexan Cardiosporidium cionae.</title>
        <authorList>
            <person name="Hunter E.S."/>
            <person name="Paight C.J."/>
            <person name="Lane C.E."/>
        </authorList>
    </citation>
    <scope>NUCLEOTIDE SEQUENCE [LARGE SCALE GENOMIC DNA]</scope>
    <source>
        <strain evidence="4">ESH_2018</strain>
    </source>
</reference>
<proteinExistence type="inferred from homology"/>
<evidence type="ECO:0000259" key="3">
    <source>
        <dbReference type="Pfam" id="PF01248"/>
    </source>
</evidence>
<dbReference type="Gene3D" id="3.30.1330.30">
    <property type="match status" value="1"/>
</dbReference>
<sequence length="176" mass="19650">MVEDSPTCPLFLSPISSPLLEGKALERSLRLIKKAVVYERESRQQNKQSNTIASKTIAKSSSVRCLKRGVQEVTKSLRKGSTGILFLAADVYPVDIIAHLPILCEEKDILYAYLGSKKTLGMACRSKRATSAILVQPCPREKQGSNASQLDDTNENDYNDLYKKVRKVIMSVHPYF</sequence>
<dbReference type="InterPro" id="IPR029064">
    <property type="entry name" value="Ribosomal_eL30-like_sf"/>
</dbReference>
<dbReference type="EMBL" id="JADAQX010001072">
    <property type="protein sequence ID" value="KAF8818513.1"/>
    <property type="molecule type" value="Genomic_DNA"/>
</dbReference>
<dbReference type="GO" id="GO:0005840">
    <property type="term" value="C:ribosome"/>
    <property type="evidence" value="ECO:0007669"/>
    <property type="project" value="UniProtKB-KW"/>
</dbReference>
<organism evidence="4 5">
    <name type="scientific">Cardiosporidium cionae</name>
    <dbReference type="NCBI Taxonomy" id="476202"/>
    <lineage>
        <taxon>Eukaryota</taxon>
        <taxon>Sar</taxon>
        <taxon>Alveolata</taxon>
        <taxon>Apicomplexa</taxon>
        <taxon>Aconoidasida</taxon>
        <taxon>Nephromycida</taxon>
        <taxon>Cardiosporidium</taxon>
    </lineage>
</organism>
<feature type="domain" description="Ribosomal protein eL8/eL30/eS12/Gadd45" evidence="3">
    <location>
        <begin position="55"/>
        <end position="136"/>
    </location>
</feature>
<dbReference type="InterPro" id="IPR018492">
    <property type="entry name" value="Ribosomal_eL8/Nhp2"/>
</dbReference>
<evidence type="ECO:0000313" key="5">
    <source>
        <dbReference type="Proteomes" id="UP000823046"/>
    </source>
</evidence>
<gene>
    <name evidence="4" type="ORF">IE077_004336</name>
</gene>
<keyword evidence="5" id="KW-1185">Reference proteome</keyword>
<dbReference type="InterPro" id="IPR004038">
    <property type="entry name" value="Ribosomal_eL8/eL30/eS12/Gad45"/>
</dbReference>
<evidence type="ECO:0000313" key="4">
    <source>
        <dbReference type="EMBL" id="KAF8818513.1"/>
    </source>
</evidence>
<dbReference type="PANTHER" id="PTHR23105">
    <property type="entry name" value="RIBOSOMAL PROTEIN L7AE FAMILY MEMBER"/>
    <property type="match status" value="1"/>
</dbReference>
<name>A0ABQ7J4Q0_9APIC</name>
<comment type="caution">
    <text evidence="4">The sequence shown here is derived from an EMBL/GenBank/DDBJ whole genome shotgun (WGS) entry which is preliminary data.</text>
</comment>
<dbReference type="Proteomes" id="UP000823046">
    <property type="component" value="Unassembled WGS sequence"/>
</dbReference>
<keyword evidence="2" id="KW-0687">Ribonucleoprotein</keyword>
<comment type="similarity">
    <text evidence="1">Belongs to the eukaryotic ribosomal protein eL8 family.</text>
</comment>